<sequence>MNTLSVMTLEGPPAQLSDDDLSALDQSLRGSLVRPGEPGYDEARAIWNATIDRRPDLVARCAGPADVIAAVRFAKTHGMVLAVRAGGHNIAGKAVADGGLLIDLSQMRGVRVDPATRRAWVEPGALLGDVDAETQAHGLAVPVGINSTTGISGLTLGGGFGWITRKFGMTVDNLLSADVVTADGTMVRASETENADLFWGLRGGGGNFGVVTGFEFQLHELGPEVLAGLIVHPFDDAKDVLKAWRGFAAEAPREATAWAVLRKAPPLPFLPEEWHGREVVVLAACYAGPVADGEAALKPLRAIGKPIAEHLGPVPFRAWQAAFDPLLTPGARNYWKSHDFETISDRTIDLLIDYAGRLPTEECEIFVANVGGAMADVAQGATAYGGRAAQFVLNVHTRWQTPAQDAECIAWARDFFDASAGDALPTIYVNFLPDDETEGLAETYGANFERLAEIKARWDPDNRFRINQNIAAGAMAAE</sequence>
<dbReference type="InterPro" id="IPR006093">
    <property type="entry name" value="Oxy_OxRdtase_FAD_BS"/>
</dbReference>
<dbReference type="InterPro" id="IPR012951">
    <property type="entry name" value="BBE"/>
</dbReference>
<dbReference type="EMBL" id="FNAT01000001">
    <property type="protein sequence ID" value="SDE07679.1"/>
    <property type="molecule type" value="Genomic_DNA"/>
</dbReference>
<feature type="domain" description="FAD-binding PCMH-type" evidence="6">
    <location>
        <begin position="51"/>
        <end position="221"/>
    </location>
</feature>
<dbReference type="AlphaFoldDB" id="A0A1G6ZYP7"/>
<dbReference type="PANTHER" id="PTHR42973">
    <property type="entry name" value="BINDING OXIDOREDUCTASE, PUTATIVE (AFU_ORTHOLOGUE AFUA_1G17690)-RELATED"/>
    <property type="match status" value="1"/>
</dbReference>
<accession>A0A1G6ZYP7</accession>
<dbReference type="Pfam" id="PF08031">
    <property type="entry name" value="BBE"/>
    <property type="match status" value="1"/>
</dbReference>
<dbReference type="InterPro" id="IPR050416">
    <property type="entry name" value="FAD-linked_Oxidoreductase"/>
</dbReference>
<dbReference type="PANTHER" id="PTHR42973:SF39">
    <property type="entry name" value="FAD-BINDING PCMH-TYPE DOMAIN-CONTAINING PROTEIN"/>
    <property type="match status" value="1"/>
</dbReference>
<dbReference type="PROSITE" id="PS51387">
    <property type="entry name" value="FAD_PCMH"/>
    <property type="match status" value="1"/>
</dbReference>
<gene>
    <name evidence="7" type="ORF">SAMN04488567_0737</name>
</gene>
<dbReference type="InterPro" id="IPR016167">
    <property type="entry name" value="FAD-bd_PCMH_sub1"/>
</dbReference>
<dbReference type="GO" id="GO:0071949">
    <property type="term" value="F:FAD binding"/>
    <property type="evidence" value="ECO:0007669"/>
    <property type="project" value="InterPro"/>
</dbReference>
<dbReference type="InterPro" id="IPR036318">
    <property type="entry name" value="FAD-bd_PCMH-like_sf"/>
</dbReference>
<proteinExistence type="inferred from homology"/>
<comment type="cofactor">
    <cofactor evidence="1">
        <name>FAD</name>
        <dbReference type="ChEBI" id="CHEBI:57692"/>
    </cofactor>
</comment>
<dbReference type="Gene3D" id="3.30.43.10">
    <property type="entry name" value="Uridine Diphospho-n-acetylenolpyruvylglucosamine Reductase, domain 2"/>
    <property type="match status" value="1"/>
</dbReference>
<evidence type="ECO:0000313" key="8">
    <source>
        <dbReference type="Proteomes" id="UP000198922"/>
    </source>
</evidence>
<keyword evidence="4" id="KW-0274">FAD</keyword>
<keyword evidence="8" id="KW-1185">Reference proteome</keyword>
<dbReference type="GO" id="GO:0016491">
    <property type="term" value="F:oxidoreductase activity"/>
    <property type="evidence" value="ECO:0007669"/>
    <property type="project" value="UniProtKB-KW"/>
</dbReference>
<dbReference type="STRING" id="521013.SAMN04488567_0737"/>
<dbReference type="SUPFAM" id="SSF56176">
    <property type="entry name" value="FAD-binding/transporter-associated domain-like"/>
    <property type="match status" value="1"/>
</dbReference>
<dbReference type="Pfam" id="PF01565">
    <property type="entry name" value="FAD_binding_4"/>
    <property type="match status" value="1"/>
</dbReference>
<evidence type="ECO:0000256" key="3">
    <source>
        <dbReference type="ARBA" id="ARBA00022630"/>
    </source>
</evidence>
<dbReference type="InterPro" id="IPR016169">
    <property type="entry name" value="FAD-bd_PCMH_sub2"/>
</dbReference>
<protein>
    <submittedName>
        <fullName evidence="7">FAD/FMN-containing dehydrogenase</fullName>
    </submittedName>
</protein>
<organism evidence="7 8">
    <name type="scientific">Limimaricola pyoseonensis</name>
    <dbReference type="NCBI Taxonomy" id="521013"/>
    <lineage>
        <taxon>Bacteria</taxon>
        <taxon>Pseudomonadati</taxon>
        <taxon>Pseudomonadota</taxon>
        <taxon>Alphaproteobacteria</taxon>
        <taxon>Rhodobacterales</taxon>
        <taxon>Paracoccaceae</taxon>
        <taxon>Limimaricola</taxon>
    </lineage>
</organism>
<evidence type="ECO:0000256" key="2">
    <source>
        <dbReference type="ARBA" id="ARBA00005466"/>
    </source>
</evidence>
<comment type="similarity">
    <text evidence="2">Belongs to the oxygen-dependent FAD-linked oxidoreductase family.</text>
</comment>
<dbReference type="PROSITE" id="PS00862">
    <property type="entry name" value="OX2_COVAL_FAD"/>
    <property type="match status" value="1"/>
</dbReference>
<evidence type="ECO:0000256" key="1">
    <source>
        <dbReference type="ARBA" id="ARBA00001974"/>
    </source>
</evidence>
<dbReference type="OrthoDB" id="9775082at2"/>
<evidence type="ECO:0000313" key="7">
    <source>
        <dbReference type="EMBL" id="SDE07679.1"/>
    </source>
</evidence>
<keyword evidence="3" id="KW-0285">Flavoprotein</keyword>
<evidence type="ECO:0000259" key="6">
    <source>
        <dbReference type="PROSITE" id="PS51387"/>
    </source>
</evidence>
<dbReference type="Gene3D" id="3.40.462.20">
    <property type="match status" value="1"/>
</dbReference>
<evidence type="ECO:0000256" key="4">
    <source>
        <dbReference type="ARBA" id="ARBA00022827"/>
    </source>
</evidence>
<evidence type="ECO:0000256" key="5">
    <source>
        <dbReference type="ARBA" id="ARBA00023002"/>
    </source>
</evidence>
<name>A0A1G6ZYP7_9RHOB</name>
<reference evidence="8" key="1">
    <citation type="submission" date="2016-10" db="EMBL/GenBank/DDBJ databases">
        <authorList>
            <person name="Varghese N."/>
            <person name="Submissions S."/>
        </authorList>
    </citation>
    <scope>NUCLEOTIDE SEQUENCE [LARGE SCALE GENOMIC DNA]</scope>
    <source>
        <strain evidence="8">DSM 21424</strain>
    </source>
</reference>
<dbReference type="InterPro" id="IPR016166">
    <property type="entry name" value="FAD-bd_PCMH"/>
</dbReference>
<dbReference type="RefSeq" id="WP_090109403.1">
    <property type="nucleotide sequence ID" value="NZ_FNAT01000001.1"/>
</dbReference>
<dbReference type="Gene3D" id="3.30.465.10">
    <property type="match status" value="1"/>
</dbReference>
<dbReference type="InterPro" id="IPR006094">
    <property type="entry name" value="Oxid_FAD_bind_N"/>
</dbReference>
<dbReference type="Proteomes" id="UP000198922">
    <property type="component" value="Unassembled WGS sequence"/>
</dbReference>
<keyword evidence="5" id="KW-0560">Oxidoreductase</keyword>